<feature type="transmembrane region" description="Helical" evidence="7">
    <location>
        <begin position="79"/>
        <end position="99"/>
    </location>
</feature>
<reference evidence="8 9" key="1">
    <citation type="journal article" date="2013" name="BMC Genomics">
        <title>The miniature genome of a carnivorous plant Genlisea aurea contains a low number of genes and short non-coding sequences.</title>
        <authorList>
            <person name="Leushkin E.V."/>
            <person name="Sutormin R.A."/>
            <person name="Nabieva E.R."/>
            <person name="Penin A.A."/>
            <person name="Kondrashov A.S."/>
            <person name="Logacheva M.D."/>
        </authorList>
    </citation>
    <scope>NUCLEOTIDE SEQUENCE [LARGE SCALE GENOMIC DNA]</scope>
</reference>
<dbReference type="NCBIfam" id="TIGR00861">
    <property type="entry name" value="MIP"/>
    <property type="match status" value="1"/>
</dbReference>
<dbReference type="InterPro" id="IPR000425">
    <property type="entry name" value="MIP"/>
</dbReference>
<feature type="transmembrane region" description="Helical" evidence="7">
    <location>
        <begin position="119"/>
        <end position="137"/>
    </location>
</feature>
<keyword evidence="2 6" id="KW-0813">Transport</keyword>
<gene>
    <name evidence="8" type="ORF">M569_10132</name>
</gene>
<feature type="transmembrane region" description="Helical" evidence="7">
    <location>
        <begin position="188"/>
        <end position="209"/>
    </location>
</feature>
<proteinExistence type="inferred from homology"/>
<dbReference type="PRINTS" id="PR00783">
    <property type="entry name" value="MINTRINSICP"/>
</dbReference>
<evidence type="ECO:0000313" key="9">
    <source>
        <dbReference type="Proteomes" id="UP000015453"/>
    </source>
</evidence>
<evidence type="ECO:0000256" key="2">
    <source>
        <dbReference type="ARBA" id="ARBA00022448"/>
    </source>
</evidence>
<dbReference type="GO" id="GO:0015267">
    <property type="term" value="F:channel activity"/>
    <property type="evidence" value="ECO:0007669"/>
    <property type="project" value="InterPro"/>
</dbReference>
<accession>S8CIZ5</accession>
<sequence length="232" mass="24814">QIMAEVFGTYFIIFAGCGACITSKLYPDQVTSPGVSVAWGLIVMVMIFTVAHVSGAHFNPAVTVTNAVFGRMPWKEAPIYIVAQLMAATLASFTLDSMFPVTEDSFYGTLPAGSAGQSLAVEIFMSFLLMFVISGSGTDTRSIGDSNGVVVGMTIMLNCLAFGAVSGASMNPARSIGPAIARHEFRALWVYVVGPIAGMITGAFAYNMLRETDKPLRQLTRSRSFLKGRTKH</sequence>
<dbReference type="PROSITE" id="PS00221">
    <property type="entry name" value="MIP"/>
    <property type="match status" value="1"/>
</dbReference>
<evidence type="ECO:0000256" key="1">
    <source>
        <dbReference type="ARBA" id="ARBA00004141"/>
    </source>
</evidence>
<dbReference type="Pfam" id="PF00230">
    <property type="entry name" value="MIP"/>
    <property type="match status" value="1"/>
</dbReference>
<keyword evidence="9" id="KW-1185">Reference proteome</keyword>
<feature type="non-terminal residue" evidence="8">
    <location>
        <position position="232"/>
    </location>
</feature>
<dbReference type="PANTHER" id="PTHR45724:SF6">
    <property type="entry name" value="AQUAPORIN NIP-TYPE"/>
    <property type="match status" value="1"/>
</dbReference>
<keyword evidence="5 7" id="KW-0472">Membrane</keyword>
<evidence type="ECO:0000256" key="7">
    <source>
        <dbReference type="SAM" id="Phobius"/>
    </source>
</evidence>
<evidence type="ECO:0000256" key="6">
    <source>
        <dbReference type="RuleBase" id="RU000477"/>
    </source>
</evidence>
<dbReference type="InterPro" id="IPR023271">
    <property type="entry name" value="Aquaporin-like"/>
</dbReference>
<feature type="transmembrane region" description="Helical" evidence="7">
    <location>
        <begin position="7"/>
        <end position="26"/>
    </location>
</feature>
<evidence type="ECO:0000313" key="8">
    <source>
        <dbReference type="EMBL" id="EPS64646.1"/>
    </source>
</evidence>
<dbReference type="PANTHER" id="PTHR45724">
    <property type="entry name" value="AQUAPORIN NIP2-1"/>
    <property type="match status" value="1"/>
</dbReference>
<dbReference type="EMBL" id="AUSU01004690">
    <property type="protein sequence ID" value="EPS64646.1"/>
    <property type="molecule type" value="Genomic_DNA"/>
</dbReference>
<feature type="transmembrane region" description="Helical" evidence="7">
    <location>
        <begin position="38"/>
        <end position="58"/>
    </location>
</feature>
<organism evidence="8 9">
    <name type="scientific">Genlisea aurea</name>
    <dbReference type="NCBI Taxonomy" id="192259"/>
    <lineage>
        <taxon>Eukaryota</taxon>
        <taxon>Viridiplantae</taxon>
        <taxon>Streptophyta</taxon>
        <taxon>Embryophyta</taxon>
        <taxon>Tracheophyta</taxon>
        <taxon>Spermatophyta</taxon>
        <taxon>Magnoliopsida</taxon>
        <taxon>eudicotyledons</taxon>
        <taxon>Gunneridae</taxon>
        <taxon>Pentapetalae</taxon>
        <taxon>asterids</taxon>
        <taxon>lamiids</taxon>
        <taxon>Lamiales</taxon>
        <taxon>Lentibulariaceae</taxon>
        <taxon>Genlisea</taxon>
    </lineage>
</organism>
<feature type="non-terminal residue" evidence="8">
    <location>
        <position position="1"/>
    </location>
</feature>
<dbReference type="SUPFAM" id="SSF81338">
    <property type="entry name" value="Aquaporin-like"/>
    <property type="match status" value="1"/>
</dbReference>
<comment type="caution">
    <text evidence="8">The sequence shown here is derived from an EMBL/GenBank/DDBJ whole genome shotgun (WGS) entry which is preliminary data.</text>
</comment>
<evidence type="ECO:0000256" key="5">
    <source>
        <dbReference type="ARBA" id="ARBA00023136"/>
    </source>
</evidence>
<keyword evidence="4 7" id="KW-1133">Transmembrane helix</keyword>
<evidence type="ECO:0000256" key="3">
    <source>
        <dbReference type="ARBA" id="ARBA00022692"/>
    </source>
</evidence>
<protein>
    <submittedName>
        <fullName evidence="8">Uncharacterized protein</fullName>
    </submittedName>
</protein>
<dbReference type="OrthoDB" id="3222at2759"/>
<feature type="transmembrane region" description="Helical" evidence="7">
    <location>
        <begin position="149"/>
        <end position="168"/>
    </location>
</feature>
<dbReference type="GO" id="GO:0016020">
    <property type="term" value="C:membrane"/>
    <property type="evidence" value="ECO:0007669"/>
    <property type="project" value="UniProtKB-SubCell"/>
</dbReference>
<keyword evidence="3 6" id="KW-0812">Transmembrane</keyword>
<comment type="similarity">
    <text evidence="6">Belongs to the MIP/aquaporin (TC 1.A.8) family.</text>
</comment>
<dbReference type="InterPro" id="IPR022357">
    <property type="entry name" value="MIP_CS"/>
</dbReference>
<dbReference type="AlphaFoldDB" id="S8CIZ5"/>
<evidence type="ECO:0000256" key="4">
    <source>
        <dbReference type="ARBA" id="ARBA00022989"/>
    </source>
</evidence>
<dbReference type="InterPro" id="IPR034294">
    <property type="entry name" value="Aquaporin_transptr"/>
</dbReference>
<dbReference type="Gene3D" id="1.20.1080.10">
    <property type="entry name" value="Glycerol uptake facilitator protein"/>
    <property type="match status" value="1"/>
</dbReference>
<comment type="subcellular location">
    <subcellularLocation>
        <location evidence="1">Membrane</location>
        <topology evidence="1">Multi-pass membrane protein</topology>
    </subcellularLocation>
</comment>
<name>S8CIZ5_9LAMI</name>
<dbReference type="Proteomes" id="UP000015453">
    <property type="component" value="Unassembled WGS sequence"/>
</dbReference>